<reference evidence="3" key="1">
    <citation type="journal article" date="2019" name="Int. J. Syst. Evol. Microbiol.">
        <title>The Global Catalogue of Microorganisms (GCM) 10K type strain sequencing project: providing services to taxonomists for standard genome sequencing and annotation.</title>
        <authorList>
            <consortium name="The Broad Institute Genomics Platform"/>
            <consortium name="The Broad Institute Genome Sequencing Center for Infectious Disease"/>
            <person name="Wu L."/>
            <person name="Ma J."/>
        </authorList>
    </citation>
    <scope>NUCLEOTIDE SEQUENCE [LARGE SCALE GENOMIC DNA]</scope>
    <source>
        <strain evidence="3">JCM 12696</strain>
    </source>
</reference>
<protein>
    <submittedName>
        <fullName evidence="2">Tetratricopeptide repeat protein</fullName>
    </submittedName>
</protein>
<keyword evidence="3" id="KW-1185">Reference proteome</keyword>
<dbReference type="EMBL" id="BAAAKV010000051">
    <property type="protein sequence ID" value="GAA1186469.1"/>
    <property type="molecule type" value="Genomic_DNA"/>
</dbReference>
<proteinExistence type="predicted"/>
<comment type="caution">
    <text evidence="2">The sequence shown here is derived from an EMBL/GenBank/DDBJ whole genome shotgun (WGS) entry which is preliminary data.</text>
</comment>
<gene>
    <name evidence="2" type="ORF">GCM10009654_50000</name>
</gene>
<dbReference type="Gene3D" id="1.25.40.10">
    <property type="entry name" value="Tetratricopeptide repeat domain"/>
    <property type="match status" value="3"/>
</dbReference>
<dbReference type="Proteomes" id="UP001501371">
    <property type="component" value="Unassembled WGS sequence"/>
</dbReference>
<dbReference type="SUPFAM" id="SSF48452">
    <property type="entry name" value="TPR-like"/>
    <property type="match status" value="1"/>
</dbReference>
<name>A0ABN1V055_9ACTN</name>
<feature type="region of interest" description="Disordered" evidence="1">
    <location>
        <begin position="132"/>
        <end position="187"/>
    </location>
</feature>
<organism evidence="2 3">
    <name type="scientific">Streptomyces hebeiensis</name>
    <dbReference type="NCBI Taxonomy" id="229486"/>
    <lineage>
        <taxon>Bacteria</taxon>
        <taxon>Bacillati</taxon>
        <taxon>Actinomycetota</taxon>
        <taxon>Actinomycetes</taxon>
        <taxon>Kitasatosporales</taxon>
        <taxon>Streptomycetaceae</taxon>
        <taxon>Streptomyces</taxon>
    </lineage>
</organism>
<dbReference type="RefSeq" id="WP_344280935.1">
    <property type="nucleotide sequence ID" value="NZ_BAAAKV010000051.1"/>
</dbReference>
<feature type="compositionally biased region" description="Low complexity" evidence="1">
    <location>
        <begin position="132"/>
        <end position="157"/>
    </location>
</feature>
<evidence type="ECO:0000313" key="3">
    <source>
        <dbReference type="Proteomes" id="UP001501371"/>
    </source>
</evidence>
<sequence length="519" mass="54677">MDATDAVDTAERDLNGRLGRSGQARRTLLAAGLGAVLVGGATLCAPEEGARPERALSSDVRAVGPGGRSAVQELGALIRDREAHVRAHPEDARAWAVLGSAYVARGAARADSAYFPKAERALRRALDGPRAAGAAESSGSAGSAGAAGAVGSVGSVDASEKPAGPNGAAGRGEDAKPRERGGVGGPAAVPAEALREGLAGLASLAGARHDYATAKRWGETLRARQPRLWTSYAVLVDAYTGLGDHRAAGRALDELTKLRSGAPVLLRTARVFRDRGWREDAEAKADEAAARAGSPAEKAAALRLLGELAWERGEPAVSLAHYDAALATVHDEPAARAGRARALAALGRTAEAYTDYLGALERLPSPEIMLELGELYDSERLDGDARTQYARLRAQAARARRDGVNEELVLARYEADHGDARSAVRRLRGEWDHGRRSLAVADALGWALYRAGETKEALAYAKRATGQGTRSALYAYHRGEIERALGMRSAARLHLEEALRTNPHFSPLLAPRAREGLRG</sequence>
<evidence type="ECO:0000313" key="2">
    <source>
        <dbReference type="EMBL" id="GAA1186469.1"/>
    </source>
</evidence>
<dbReference type="SMART" id="SM00028">
    <property type="entry name" value="TPR"/>
    <property type="match status" value="3"/>
</dbReference>
<accession>A0ABN1V055</accession>
<evidence type="ECO:0000256" key="1">
    <source>
        <dbReference type="SAM" id="MobiDB-lite"/>
    </source>
</evidence>
<dbReference type="InterPro" id="IPR019734">
    <property type="entry name" value="TPR_rpt"/>
</dbReference>
<dbReference type="InterPro" id="IPR011990">
    <property type="entry name" value="TPR-like_helical_dom_sf"/>
</dbReference>
<feature type="compositionally biased region" description="Basic and acidic residues" evidence="1">
    <location>
        <begin position="171"/>
        <end position="181"/>
    </location>
</feature>